<evidence type="ECO:0000256" key="2">
    <source>
        <dbReference type="ARBA" id="ARBA00022670"/>
    </source>
</evidence>
<dbReference type="GO" id="GO:0007165">
    <property type="term" value="P:signal transduction"/>
    <property type="evidence" value="ECO:0007669"/>
    <property type="project" value="TreeGrafter"/>
</dbReference>
<dbReference type="GO" id="GO:0006508">
    <property type="term" value="P:proteolysis"/>
    <property type="evidence" value="ECO:0007669"/>
    <property type="project" value="UniProtKB-KW"/>
</dbReference>
<dbReference type="SMART" id="SM00228">
    <property type="entry name" value="PDZ"/>
    <property type="match status" value="1"/>
</dbReference>
<evidence type="ECO:0000256" key="3">
    <source>
        <dbReference type="ARBA" id="ARBA00022801"/>
    </source>
</evidence>
<evidence type="ECO:0000256" key="6">
    <source>
        <dbReference type="SAM" id="Phobius"/>
    </source>
</evidence>
<dbReference type="Gene3D" id="3.90.226.10">
    <property type="entry name" value="2-enoyl-CoA Hydratase, Chain A, domain 1"/>
    <property type="match status" value="1"/>
</dbReference>
<evidence type="ECO:0000256" key="4">
    <source>
        <dbReference type="ARBA" id="ARBA00022825"/>
    </source>
</evidence>
<dbReference type="CDD" id="cd06782">
    <property type="entry name" value="cpPDZ_CPP-like"/>
    <property type="match status" value="1"/>
</dbReference>
<evidence type="ECO:0000256" key="1">
    <source>
        <dbReference type="ARBA" id="ARBA00009179"/>
    </source>
</evidence>
<dbReference type="NCBIfam" id="TIGR00225">
    <property type="entry name" value="prc"/>
    <property type="match status" value="1"/>
</dbReference>
<dbReference type="InterPro" id="IPR036034">
    <property type="entry name" value="PDZ_sf"/>
</dbReference>
<keyword evidence="2 5" id="KW-0645">Protease</keyword>
<protein>
    <submittedName>
        <fullName evidence="8">S41 family peptidase</fullName>
    </submittedName>
</protein>
<dbReference type="GO" id="GO:0030288">
    <property type="term" value="C:outer membrane-bounded periplasmic space"/>
    <property type="evidence" value="ECO:0007669"/>
    <property type="project" value="TreeGrafter"/>
</dbReference>
<dbReference type="CDD" id="cd07560">
    <property type="entry name" value="Peptidase_S41_CPP"/>
    <property type="match status" value="1"/>
</dbReference>
<dbReference type="InterPro" id="IPR029045">
    <property type="entry name" value="ClpP/crotonase-like_dom_sf"/>
</dbReference>
<comment type="caution">
    <text evidence="8">The sequence shown here is derived from an EMBL/GenBank/DDBJ whole genome shotgun (WGS) entry which is preliminary data.</text>
</comment>
<dbReference type="InterPro" id="IPR005151">
    <property type="entry name" value="Tail-specific_protease"/>
</dbReference>
<dbReference type="SMART" id="SM00245">
    <property type="entry name" value="TSPc"/>
    <property type="match status" value="1"/>
</dbReference>
<dbReference type="EMBL" id="JAGQLI010000067">
    <property type="protein sequence ID" value="MCA9379055.1"/>
    <property type="molecule type" value="Genomic_DNA"/>
</dbReference>
<evidence type="ECO:0000259" key="7">
    <source>
        <dbReference type="PROSITE" id="PS50106"/>
    </source>
</evidence>
<proteinExistence type="inferred from homology"/>
<dbReference type="Gene3D" id="2.30.42.10">
    <property type="match status" value="1"/>
</dbReference>
<dbReference type="InterPro" id="IPR004447">
    <property type="entry name" value="Peptidase_S41A"/>
</dbReference>
<reference evidence="8" key="2">
    <citation type="journal article" date="2021" name="Microbiome">
        <title>Successional dynamics and alternative stable states in a saline activated sludge microbial community over 9 years.</title>
        <authorList>
            <person name="Wang Y."/>
            <person name="Ye J."/>
            <person name="Ju F."/>
            <person name="Liu L."/>
            <person name="Boyd J.A."/>
            <person name="Deng Y."/>
            <person name="Parks D.H."/>
            <person name="Jiang X."/>
            <person name="Yin X."/>
            <person name="Woodcroft B.J."/>
            <person name="Tyson G.W."/>
            <person name="Hugenholtz P."/>
            <person name="Polz M.F."/>
            <person name="Zhang T."/>
        </authorList>
    </citation>
    <scope>NUCLEOTIDE SEQUENCE</scope>
    <source>
        <strain evidence="8">HKST-UBA12</strain>
    </source>
</reference>
<evidence type="ECO:0000256" key="5">
    <source>
        <dbReference type="RuleBase" id="RU004404"/>
    </source>
</evidence>
<feature type="transmembrane region" description="Helical" evidence="6">
    <location>
        <begin position="12"/>
        <end position="36"/>
    </location>
</feature>
<dbReference type="GO" id="GO:0004175">
    <property type="term" value="F:endopeptidase activity"/>
    <property type="evidence" value="ECO:0007669"/>
    <property type="project" value="TreeGrafter"/>
</dbReference>
<feature type="domain" description="PDZ" evidence="7">
    <location>
        <begin position="118"/>
        <end position="186"/>
    </location>
</feature>
<dbReference type="InterPro" id="IPR041489">
    <property type="entry name" value="PDZ_6"/>
</dbReference>
<dbReference type="AlphaFoldDB" id="A0A955L0C7"/>
<dbReference type="SUPFAM" id="SSF50156">
    <property type="entry name" value="PDZ domain-like"/>
    <property type="match status" value="1"/>
</dbReference>
<sequence>MRRLQPAQDKSALWFVISTLLIVSAFGVGVIMGGGLNGQPASELLPTEGFAYDANYLNEVYAKIEEQYLGDLPDTATLTRSMAKGMVDALGDEYSAFLDPVETESYFESNASTFEGIGVQLGFDGSYTTVDTPLDGFPGQQAGLQTGDQILEVDGVDVAGKRPEVVATMIRGEAGTDVTLTLYRDSDQRVFDVTITRDKIDLDNITYKMLDGGITLIDIVKFTEGEESGRSGAQVFESDWDAIVTQVVAQNPQGIIVDLRNNPGGYVEAVKYVAEEFLSDGQIILQEQSKGGIVEKFIDERTGEFEQIPMVVLVNEGSASASEIFAGAIQDNDRGKIVGGEHTVGKGVEQRLLTLSDNSILMLVFKRWLTAGGRQLSKDSSITPDEVIILNEDNTKNDQDPQLSKALELLGAN</sequence>
<comment type="similarity">
    <text evidence="1 5">Belongs to the peptidase S41A family.</text>
</comment>
<gene>
    <name evidence="8" type="ORF">KC640_01370</name>
</gene>
<keyword evidence="4 5" id="KW-0720">Serine protease</keyword>
<dbReference type="Pfam" id="PF03572">
    <property type="entry name" value="Peptidase_S41"/>
    <property type="match status" value="1"/>
</dbReference>
<keyword evidence="3 5" id="KW-0378">Hydrolase</keyword>
<evidence type="ECO:0000313" key="9">
    <source>
        <dbReference type="Proteomes" id="UP000760819"/>
    </source>
</evidence>
<keyword evidence="6" id="KW-0812">Transmembrane</keyword>
<organism evidence="8 9">
    <name type="scientific">Candidatus Dojkabacteria bacterium</name>
    <dbReference type="NCBI Taxonomy" id="2099670"/>
    <lineage>
        <taxon>Bacteria</taxon>
        <taxon>Candidatus Dojkabacteria</taxon>
    </lineage>
</organism>
<dbReference type="GO" id="GO:0008236">
    <property type="term" value="F:serine-type peptidase activity"/>
    <property type="evidence" value="ECO:0007669"/>
    <property type="project" value="UniProtKB-KW"/>
</dbReference>
<dbReference type="PROSITE" id="PS50106">
    <property type="entry name" value="PDZ"/>
    <property type="match status" value="1"/>
</dbReference>
<reference evidence="8" key="1">
    <citation type="submission" date="2020-04" db="EMBL/GenBank/DDBJ databases">
        <authorList>
            <person name="Zhang T."/>
        </authorList>
    </citation>
    <scope>NUCLEOTIDE SEQUENCE</scope>
    <source>
        <strain evidence="8">HKST-UBA12</strain>
    </source>
</reference>
<evidence type="ECO:0000313" key="8">
    <source>
        <dbReference type="EMBL" id="MCA9379055.1"/>
    </source>
</evidence>
<dbReference type="SUPFAM" id="SSF52096">
    <property type="entry name" value="ClpP/crotonase"/>
    <property type="match status" value="1"/>
</dbReference>
<name>A0A955L0C7_9BACT</name>
<dbReference type="Gene3D" id="3.30.750.44">
    <property type="match status" value="1"/>
</dbReference>
<accession>A0A955L0C7</accession>
<dbReference type="Proteomes" id="UP000760819">
    <property type="component" value="Unassembled WGS sequence"/>
</dbReference>
<dbReference type="PANTHER" id="PTHR32060">
    <property type="entry name" value="TAIL-SPECIFIC PROTEASE"/>
    <property type="match status" value="1"/>
</dbReference>
<dbReference type="Pfam" id="PF17820">
    <property type="entry name" value="PDZ_6"/>
    <property type="match status" value="1"/>
</dbReference>
<dbReference type="InterPro" id="IPR001478">
    <property type="entry name" value="PDZ"/>
</dbReference>
<keyword evidence="6" id="KW-0472">Membrane</keyword>
<dbReference type="PANTHER" id="PTHR32060:SF30">
    <property type="entry name" value="CARBOXY-TERMINAL PROCESSING PROTEASE CTPA"/>
    <property type="match status" value="1"/>
</dbReference>
<keyword evidence="6" id="KW-1133">Transmembrane helix</keyword>